<dbReference type="GO" id="GO:0015074">
    <property type="term" value="P:DNA integration"/>
    <property type="evidence" value="ECO:0007669"/>
    <property type="project" value="InterPro"/>
</dbReference>
<dbReference type="PROSITE" id="PS51898">
    <property type="entry name" value="TYR_RECOMBINASE"/>
    <property type="match status" value="1"/>
</dbReference>
<reference evidence="4" key="2">
    <citation type="journal article" date="2018" name="Environ. Microbiol.">
        <title>Bloom of a denitrifying methanotroph, 'Candidatus Methylomirabilis limnetica', in a deep stratified lake.</title>
        <authorList>
            <person name="Graf J.S."/>
            <person name="Mayr M.J."/>
            <person name="Marchant H.K."/>
            <person name="Tienken D."/>
            <person name="Hach P.F."/>
            <person name="Brand A."/>
            <person name="Schubert C.J."/>
            <person name="Kuypers M.M."/>
            <person name="Milucka J."/>
        </authorList>
    </citation>
    <scope>NUCLEOTIDE SEQUENCE [LARGE SCALE GENOMIC DNA]</scope>
    <source>
        <strain evidence="4">Zug</strain>
    </source>
</reference>
<organism evidence="3 4">
    <name type="scientific">Candidatus Methylomirabilis limnetica</name>
    <dbReference type="NCBI Taxonomy" id="2033718"/>
    <lineage>
        <taxon>Bacteria</taxon>
        <taxon>Candidatus Methylomirabilota</taxon>
        <taxon>Candidatus Methylomirabilia</taxon>
        <taxon>Candidatus Methylomirabilales</taxon>
        <taxon>Candidatus Methylomirabilaceae</taxon>
        <taxon>Candidatus Methylomirabilis</taxon>
    </lineage>
</organism>
<dbReference type="Gene3D" id="1.10.443.10">
    <property type="entry name" value="Intergrase catalytic core"/>
    <property type="match status" value="1"/>
</dbReference>
<dbReference type="Proteomes" id="UP000241436">
    <property type="component" value="Unassembled WGS sequence"/>
</dbReference>
<evidence type="ECO:0000256" key="1">
    <source>
        <dbReference type="ARBA" id="ARBA00023172"/>
    </source>
</evidence>
<reference evidence="3 4" key="1">
    <citation type="submission" date="2017-09" db="EMBL/GenBank/DDBJ databases">
        <title>Bloom of a denitrifying methanotroph, Candidatus Methylomirabilis limnetica, in a deep stratified lake.</title>
        <authorList>
            <person name="Graf J.S."/>
            <person name="Marchant H.K."/>
            <person name="Tienken D."/>
            <person name="Hach P.F."/>
            <person name="Brand A."/>
            <person name="Schubert C.J."/>
            <person name="Kuypers M.M."/>
            <person name="Milucka J."/>
        </authorList>
    </citation>
    <scope>NUCLEOTIDE SEQUENCE [LARGE SCALE GENOMIC DNA]</scope>
    <source>
        <strain evidence="3 4">Zug</strain>
    </source>
</reference>
<dbReference type="EMBL" id="NVQC01000028">
    <property type="protein sequence ID" value="PTL35195.1"/>
    <property type="molecule type" value="Genomic_DNA"/>
</dbReference>
<dbReference type="SUPFAM" id="SSF56349">
    <property type="entry name" value="DNA breaking-rejoining enzymes"/>
    <property type="match status" value="1"/>
</dbReference>
<dbReference type="OrthoDB" id="148546at2"/>
<dbReference type="InterPro" id="IPR011010">
    <property type="entry name" value="DNA_brk_join_enz"/>
</dbReference>
<evidence type="ECO:0000313" key="4">
    <source>
        <dbReference type="Proteomes" id="UP000241436"/>
    </source>
</evidence>
<feature type="domain" description="Tyr recombinase" evidence="2">
    <location>
        <begin position="1"/>
        <end position="78"/>
    </location>
</feature>
<comment type="caution">
    <text evidence="3">The sequence shown here is derived from an EMBL/GenBank/DDBJ whole genome shotgun (WGS) entry which is preliminary data.</text>
</comment>
<accession>A0A2T4TVQ8</accession>
<evidence type="ECO:0000259" key="2">
    <source>
        <dbReference type="PROSITE" id="PS51898"/>
    </source>
</evidence>
<protein>
    <recommendedName>
        <fullName evidence="2">Tyr recombinase domain-containing protein</fullName>
    </recommendedName>
</protein>
<dbReference type="InterPro" id="IPR002104">
    <property type="entry name" value="Integrase_catalytic"/>
</dbReference>
<dbReference type="GO" id="GO:0006310">
    <property type="term" value="P:DNA recombination"/>
    <property type="evidence" value="ECO:0007669"/>
    <property type="project" value="UniProtKB-KW"/>
</dbReference>
<keyword evidence="1" id="KW-0233">DNA recombination</keyword>
<keyword evidence="4" id="KW-1185">Reference proteome</keyword>
<dbReference type="InterPro" id="IPR013762">
    <property type="entry name" value="Integrase-like_cat_sf"/>
</dbReference>
<evidence type="ECO:0000313" key="3">
    <source>
        <dbReference type="EMBL" id="PTL35195.1"/>
    </source>
</evidence>
<name>A0A2T4TVQ8_9BACT</name>
<gene>
    <name evidence="3" type="ORF">CLG94_10845</name>
</gene>
<proteinExistence type="predicted"/>
<dbReference type="AlphaFoldDB" id="A0A2T4TVQ8"/>
<dbReference type="GO" id="GO:0003677">
    <property type="term" value="F:DNA binding"/>
    <property type="evidence" value="ECO:0007669"/>
    <property type="project" value="InterPro"/>
</dbReference>
<sequence length="78" mass="8164">MLQLCLQTGLRLGDVVSLELPDLDLAHNPPHLKIRSGKGGIPGIAYLNHDGANAFDEGRALSGGQGRPWLEAALAGLP</sequence>